<proteinExistence type="predicted"/>
<feature type="signal peptide" evidence="1">
    <location>
        <begin position="1"/>
        <end position="22"/>
    </location>
</feature>
<dbReference type="Proteomes" id="UP000247810">
    <property type="component" value="Unassembled WGS sequence"/>
</dbReference>
<reference evidence="2 3" key="1">
    <citation type="submission" date="2018-02" db="EMBL/GenBank/DDBJ databases">
        <title>The genomes of Aspergillus section Nigri reveals drivers in fungal speciation.</title>
        <authorList>
            <consortium name="DOE Joint Genome Institute"/>
            <person name="Vesth T.C."/>
            <person name="Nybo J."/>
            <person name="Theobald S."/>
            <person name="Brandl J."/>
            <person name="Frisvad J.C."/>
            <person name="Nielsen K.F."/>
            <person name="Lyhne E.K."/>
            <person name="Kogle M.E."/>
            <person name="Kuo A."/>
            <person name="Riley R."/>
            <person name="Clum A."/>
            <person name="Nolan M."/>
            <person name="Lipzen A."/>
            <person name="Salamov A."/>
            <person name="Henrissat B."/>
            <person name="Wiebenga A."/>
            <person name="De vries R.P."/>
            <person name="Grigoriev I.V."/>
            <person name="Mortensen U.H."/>
            <person name="Andersen M.R."/>
            <person name="Baker S.E."/>
        </authorList>
    </citation>
    <scope>NUCLEOTIDE SEQUENCE [LARGE SCALE GENOMIC DNA]</scope>
    <source>
        <strain evidence="2 3">CBS 707.79</strain>
    </source>
</reference>
<feature type="chain" id="PRO_5016327756" evidence="1">
    <location>
        <begin position="23"/>
        <end position="139"/>
    </location>
</feature>
<keyword evidence="1" id="KW-0732">Signal</keyword>
<dbReference type="VEuPathDB" id="FungiDB:BO71DRAFT_7873"/>
<sequence>MWPGRRTRLSPQALCWIGHLLGLKTVRNASWMAVLIGKTKQGGECAGGFVEGIHSTSSMYTVQSTLVSRLFARDPNCFLPRVGGAVGKLLNSMAWERIALSVSQPVSQSRRRLFVLFNCSRLSTLEFPVLGEHRATEQR</sequence>
<evidence type="ECO:0000313" key="2">
    <source>
        <dbReference type="EMBL" id="PYH93077.1"/>
    </source>
</evidence>
<evidence type="ECO:0000313" key="3">
    <source>
        <dbReference type="Proteomes" id="UP000247810"/>
    </source>
</evidence>
<dbReference type="AlphaFoldDB" id="A0A319DFQ4"/>
<protein>
    <submittedName>
        <fullName evidence="2">Uncharacterized protein</fullName>
    </submittedName>
</protein>
<name>A0A319DFQ4_9EURO</name>
<dbReference type="EMBL" id="KZ825900">
    <property type="protein sequence ID" value="PYH93077.1"/>
    <property type="molecule type" value="Genomic_DNA"/>
</dbReference>
<gene>
    <name evidence="2" type="ORF">BO71DRAFT_7873</name>
</gene>
<keyword evidence="3" id="KW-1185">Reference proteome</keyword>
<organism evidence="2 3">
    <name type="scientific">Aspergillus ellipticus CBS 707.79</name>
    <dbReference type="NCBI Taxonomy" id="1448320"/>
    <lineage>
        <taxon>Eukaryota</taxon>
        <taxon>Fungi</taxon>
        <taxon>Dikarya</taxon>
        <taxon>Ascomycota</taxon>
        <taxon>Pezizomycotina</taxon>
        <taxon>Eurotiomycetes</taxon>
        <taxon>Eurotiomycetidae</taxon>
        <taxon>Eurotiales</taxon>
        <taxon>Aspergillaceae</taxon>
        <taxon>Aspergillus</taxon>
        <taxon>Aspergillus subgen. Circumdati</taxon>
    </lineage>
</organism>
<accession>A0A319DFQ4</accession>
<evidence type="ECO:0000256" key="1">
    <source>
        <dbReference type="SAM" id="SignalP"/>
    </source>
</evidence>